<evidence type="ECO:0000313" key="14">
    <source>
        <dbReference type="Proteomes" id="UP000323188"/>
    </source>
</evidence>
<feature type="transmembrane region" description="Helical" evidence="11">
    <location>
        <begin position="139"/>
        <end position="158"/>
    </location>
</feature>
<feature type="transmembrane region" description="Helical" evidence="11">
    <location>
        <begin position="249"/>
        <end position="266"/>
    </location>
</feature>
<keyword evidence="2" id="KW-0813">Transport</keyword>
<evidence type="ECO:0000256" key="10">
    <source>
        <dbReference type="ARBA" id="ARBA00025753"/>
    </source>
</evidence>
<protein>
    <submittedName>
        <fullName evidence="13">Sodium:proton antiporter</fullName>
    </submittedName>
</protein>
<comment type="caution">
    <text evidence="13">The sequence shown here is derived from an EMBL/GenBank/DDBJ whole genome shotgun (WGS) entry which is preliminary data.</text>
</comment>
<feature type="transmembrane region" description="Helical" evidence="11">
    <location>
        <begin position="28"/>
        <end position="46"/>
    </location>
</feature>
<feature type="transmembrane region" description="Helical" evidence="11">
    <location>
        <begin position="292"/>
        <end position="311"/>
    </location>
</feature>
<evidence type="ECO:0000256" key="1">
    <source>
        <dbReference type="ARBA" id="ARBA00004141"/>
    </source>
</evidence>
<dbReference type="NCBIfam" id="NF038006">
    <property type="entry name" value="NhaD_1"/>
    <property type="match status" value="1"/>
</dbReference>
<organism evidence="13 14">
    <name type="scientific">Maribacter flavus</name>
    <dbReference type="NCBI Taxonomy" id="1658664"/>
    <lineage>
        <taxon>Bacteria</taxon>
        <taxon>Pseudomonadati</taxon>
        <taxon>Bacteroidota</taxon>
        <taxon>Flavobacteriia</taxon>
        <taxon>Flavobacteriales</taxon>
        <taxon>Flavobacteriaceae</taxon>
        <taxon>Maribacter</taxon>
    </lineage>
</organism>
<dbReference type="Proteomes" id="UP000323188">
    <property type="component" value="Unassembled WGS sequence"/>
</dbReference>
<proteinExistence type="inferred from homology"/>
<keyword evidence="8 11" id="KW-0472">Membrane</keyword>
<comment type="subcellular location">
    <subcellularLocation>
        <location evidence="1">Membrane</location>
        <topology evidence="1">Multi-pass membrane protein</topology>
    </subcellularLocation>
</comment>
<evidence type="ECO:0000256" key="11">
    <source>
        <dbReference type="SAM" id="Phobius"/>
    </source>
</evidence>
<evidence type="ECO:0000256" key="4">
    <source>
        <dbReference type="ARBA" id="ARBA00022692"/>
    </source>
</evidence>
<keyword evidence="4 11" id="KW-0812">Transmembrane</keyword>
<dbReference type="InterPro" id="IPR004680">
    <property type="entry name" value="Cit_transptr-like_dom"/>
</dbReference>
<feature type="domain" description="Citrate transporter-like" evidence="12">
    <location>
        <begin position="14"/>
        <end position="351"/>
    </location>
</feature>
<evidence type="ECO:0000256" key="7">
    <source>
        <dbReference type="ARBA" id="ARBA00023065"/>
    </source>
</evidence>
<keyword evidence="9" id="KW-0739">Sodium transport</keyword>
<feature type="transmembrane region" description="Helical" evidence="11">
    <location>
        <begin position="225"/>
        <end position="243"/>
    </location>
</feature>
<evidence type="ECO:0000256" key="6">
    <source>
        <dbReference type="ARBA" id="ARBA00023053"/>
    </source>
</evidence>
<evidence type="ECO:0000256" key="3">
    <source>
        <dbReference type="ARBA" id="ARBA00022449"/>
    </source>
</evidence>
<keyword evidence="3" id="KW-0050">Antiport</keyword>
<dbReference type="Pfam" id="PF03600">
    <property type="entry name" value="CitMHS"/>
    <property type="match status" value="1"/>
</dbReference>
<feature type="transmembrane region" description="Helical" evidence="11">
    <location>
        <begin position="403"/>
        <end position="420"/>
    </location>
</feature>
<keyword evidence="5 11" id="KW-1133">Transmembrane helix</keyword>
<dbReference type="GO" id="GO:0016020">
    <property type="term" value="C:membrane"/>
    <property type="evidence" value="ECO:0007669"/>
    <property type="project" value="UniProtKB-SubCell"/>
</dbReference>
<evidence type="ECO:0000256" key="9">
    <source>
        <dbReference type="ARBA" id="ARBA00023201"/>
    </source>
</evidence>
<dbReference type="GO" id="GO:0015297">
    <property type="term" value="F:antiporter activity"/>
    <property type="evidence" value="ECO:0007669"/>
    <property type="project" value="UniProtKB-KW"/>
</dbReference>
<keyword evidence="6" id="KW-0915">Sodium</keyword>
<comment type="similarity">
    <text evidence="10">Belongs to the NhaD Na(+)/H(+) (TC 2.A.62) antiporter family.</text>
</comment>
<feature type="transmembrane region" description="Helical" evidence="11">
    <location>
        <begin position="99"/>
        <end position="127"/>
    </location>
</feature>
<dbReference type="InterPro" id="IPR045016">
    <property type="entry name" value="NhaD-like"/>
</dbReference>
<dbReference type="RefSeq" id="WP_154920100.1">
    <property type="nucleotide sequence ID" value="NZ_VUOE01000002.1"/>
</dbReference>
<reference evidence="13 14" key="1">
    <citation type="submission" date="2019-09" db="EMBL/GenBank/DDBJ databases">
        <authorList>
            <person name="Khan S.A."/>
            <person name="Jeon C.O."/>
            <person name="Chun B.H."/>
            <person name="Jeong S.E."/>
        </authorList>
    </citation>
    <scope>NUCLEOTIDE SEQUENCE [LARGE SCALE GENOMIC DNA]</scope>
    <source>
        <strain evidence="13 14">KCTC 42508</strain>
    </source>
</reference>
<gene>
    <name evidence="13" type="ORF">F0361_15895</name>
</gene>
<sequence length="421" mass="46667">MTIPLVIIIFIVGYLLIALEHKIHVNKAATALFIGVVLWVILALNVESSTVFSDLAHHFEQIAEILFFLLGAMTIVELIDVHHGFEIVQNFIRTKSRIYLLWILAFVTFFLSAVLDNMTTTIVMVALLKKLFSKTDDRWFFAGFVIIAANAGGAWSPIGDVTTIMLWNANYVSSFEILKTVFLPSLASLLLPLIFTGFSGSKVFHGTLEADNRQINSINSKDGKFILILGVLLLLFVPVFKSYTHLPPFMGMLFALSILWLVTEVLHRKKDKETQRQYSVAETLRRIDTPSVLFFLGILLAVSSLESLGVLESFGKSMEQNFGNFYVSNAFLGLLSAVIDNVPLVAGAMGMYLFDVYPPDHAFWTFLAYCAGTGGSTLIIGSAAGVAAMGLLNIDFLWYVKRFSLLALMGYVAGILVYLIQ</sequence>
<dbReference type="PANTHER" id="PTHR43269:SF2">
    <property type="entry name" value="SODIUM_PROTON ANTIPORTER 1-RELATED"/>
    <property type="match status" value="1"/>
</dbReference>
<feature type="transmembrane region" description="Helical" evidence="11">
    <location>
        <begin position="331"/>
        <end position="354"/>
    </location>
</feature>
<evidence type="ECO:0000313" key="13">
    <source>
        <dbReference type="EMBL" id="KAA2217424.1"/>
    </source>
</evidence>
<evidence type="ECO:0000256" key="8">
    <source>
        <dbReference type="ARBA" id="ARBA00023136"/>
    </source>
</evidence>
<keyword evidence="7" id="KW-0406">Ion transport</keyword>
<dbReference type="GO" id="GO:0006814">
    <property type="term" value="P:sodium ion transport"/>
    <property type="evidence" value="ECO:0007669"/>
    <property type="project" value="UniProtKB-KW"/>
</dbReference>
<feature type="transmembrane region" description="Helical" evidence="11">
    <location>
        <begin position="58"/>
        <end position="79"/>
    </location>
</feature>
<dbReference type="AlphaFoldDB" id="A0A5B2TST5"/>
<feature type="transmembrane region" description="Helical" evidence="11">
    <location>
        <begin position="181"/>
        <end position="204"/>
    </location>
</feature>
<dbReference type="PANTHER" id="PTHR43269">
    <property type="entry name" value="SODIUM/PROTON ANTIPORTER 1-RELATED"/>
    <property type="match status" value="1"/>
</dbReference>
<evidence type="ECO:0000256" key="2">
    <source>
        <dbReference type="ARBA" id="ARBA00022448"/>
    </source>
</evidence>
<feature type="transmembrane region" description="Helical" evidence="11">
    <location>
        <begin position="366"/>
        <end position="391"/>
    </location>
</feature>
<evidence type="ECO:0000256" key="5">
    <source>
        <dbReference type="ARBA" id="ARBA00022989"/>
    </source>
</evidence>
<dbReference type="EMBL" id="VUOE01000002">
    <property type="protein sequence ID" value="KAA2217424.1"/>
    <property type="molecule type" value="Genomic_DNA"/>
</dbReference>
<evidence type="ECO:0000259" key="12">
    <source>
        <dbReference type="Pfam" id="PF03600"/>
    </source>
</evidence>
<accession>A0A5B2TST5</accession>
<name>A0A5B2TST5_9FLAO</name>